<keyword evidence="1" id="KW-0472">Membrane</keyword>
<evidence type="ECO:0000313" key="2">
    <source>
        <dbReference type="EMBL" id="PTU76135.1"/>
    </source>
</evidence>
<evidence type="ECO:0000313" key="3">
    <source>
        <dbReference type="Proteomes" id="UP000244064"/>
    </source>
</evidence>
<dbReference type="AlphaFoldDB" id="A0A2T5PEG9"/>
<dbReference type="RefSeq" id="WP_108104174.1">
    <property type="nucleotide sequence ID" value="NZ_QASN01000002.1"/>
</dbReference>
<dbReference type="PANTHER" id="PTHR38775:SF1">
    <property type="entry name" value="INNER MEMBRANE PROTEIN"/>
    <property type="match status" value="1"/>
</dbReference>
<dbReference type="OrthoDB" id="7032679at2"/>
<name>A0A2T5PEG9_9PSED</name>
<feature type="transmembrane region" description="Helical" evidence="1">
    <location>
        <begin position="34"/>
        <end position="55"/>
    </location>
</feature>
<reference evidence="2 3" key="1">
    <citation type="submission" date="2018-04" db="EMBL/GenBank/DDBJ databases">
        <title>Pseudomonas sp. nov., isolated from mangrove soil.</title>
        <authorList>
            <person name="Chen C."/>
        </authorList>
    </citation>
    <scope>NUCLEOTIDE SEQUENCE [LARGE SCALE GENOMIC DNA]</scope>
    <source>
        <strain evidence="2 3">TC-11</strain>
    </source>
</reference>
<dbReference type="InterPro" id="IPR009525">
    <property type="entry name" value="DUF1145"/>
</dbReference>
<dbReference type="PANTHER" id="PTHR38775">
    <property type="entry name" value="INNER MEMBRANE PROTEIN-RELATED"/>
    <property type="match status" value="1"/>
</dbReference>
<dbReference type="Pfam" id="PF06611">
    <property type="entry name" value="DUF1145"/>
    <property type="match status" value="1"/>
</dbReference>
<keyword evidence="1" id="KW-1133">Transmembrane helix</keyword>
<accession>A0A2T5PEG9</accession>
<evidence type="ECO:0008006" key="4">
    <source>
        <dbReference type="Google" id="ProtNLM"/>
    </source>
</evidence>
<keyword evidence="1" id="KW-0812">Transmembrane</keyword>
<evidence type="ECO:0000256" key="1">
    <source>
        <dbReference type="SAM" id="Phobius"/>
    </source>
</evidence>
<sequence length="80" mass="9088">MFWTIAKVFMLAFWALALANLLAPFGSPWEVPLNAIAGVTLVLHLVEMLLFNKYLQQQPAPGLHRLQVLLFGVLHLQRLH</sequence>
<dbReference type="Proteomes" id="UP000244064">
    <property type="component" value="Unassembled WGS sequence"/>
</dbReference>
<organism evidence="2 3">
    <name type="scientific">Pseudomonas mangrovi</name>
    <dbReference type="NCBI Taxonomy" id="2161748"/>
    <lineage>
        <taxon>Bacteria</taxon>
        <taxon>Pseudomonadati</taxon>
        <taxon>Pseudomonadota</taxon>
        <taxon>Gammaproteobacteria</taxon>
        <taxon>Pseudomonadales</taxon>
        <taxon>Pseudomonadaceae</taxon>
        <taxon>Pseudomonas</taxon>
    </lineage>
</organism>
<protein>
    <recommendedName>
        <fullName evidence="4">DUF1145 domain-containing protein</fullName>
    </recommendedName>
</protein>
<keyword evidence="3" id="KW-1185">Reference proteome</keyword>
<proteinExistence type="predicted"/>
<comment type="caution">
    <text evidence="2">The sequence shown here is derived from an EMBL/GenBank/DDBJ whole genome shotgun (WGS) entry which is preliminary data.</text>
</comment>
<gene>
    <name evidence="2" type="ORF">DBO85_00400</name>
</gene>
<dbReference type="EMBL" id="QASN01000002">
    <property type="protein sequence ID" value="PTU76135.1"/>
    <property type="molecule type" value="Genomic_DNA"/>
</dbReference>